<protein>
    <submittedName>
        <fullName evidence="2">Uncharacterized protein</fullName>
    </submittedName>
</protein>
<proteinExistence type="predicted"/>
<name>A0AAJ0HCI4_9PEZI</name>
<reference evidence="2" key="2">
    <citation type="submission" date="2023-06" db="EMBL/GenBank/DDBJ databases">
        <authorList>
            <consortium name="Lawrence Berkeley National Laboratory"/>
            <person name="Haridas S."/>
            <person name="Hensen N."/>
            <person name="Bonometti L."/>
            <person name="Westerberg I."/>
            <person name="Brannstrom I.O."/>
            <person name="Guillou S."/>
            <person name="Cros-Aarteil S."/>
            <person name="Calhoun S."/>
            <person name="Kuo A."/>
            <person name="Mondo S."/>
            <person name="Pangilinan J."/>
            <person name="Riley R."/>
            <person name="Labutti K."/>
            <person name="Andreopoulos B."/>
            <person name="Lipzen A."/>
            <person name="Chen C."/>
            <person name="Yanf M."/>
            <person name="Daum C."/>
            <person name="Ng V."/>
            <person name="Clum A."/>
            <person name="Steindorff A."/>
            <person name="Ohm R."/>
            <person name="Martin F."/>
            <person name="Silar P."/>
            <person name="Natvig D."/>
            <person name="Lalanne C."/>
            <person name="Gautier V."/>
            <person name="Ament-Velasquez S.L."/>
            <person name="Kruys A."/>
            <person name="Hutchinson M.I."/>
            <person name="Powell A.J."/>
            <person name="Barry K."/>
            <person name="Miller A.N."/>
            <person name="Grigoriev I.V."/>
            <person name="Debuchy R."/>
            <person name="Gladieux P."/>
            <person name="Thoren M.H."/>
            <person name="Johannesson H."/>
        </authorList>
    </citation>
    <scope>NUCLEOTIDE SEQUENCE</scope>
    <source>
        <strain evidence="2">CBS 955.72</strain>
    </source>
</reference>
<evidence type="ECO:0000313" key="2">
    <source>
        <dbReference type="EMBL" id="KAK3347068.1"/>
    </source>
</evidence>
<evidence type="ECO:0000256" key="1">
    <source>
        <dbReference type="SAM" id="MobiDB-lite"/>
    </source>
</evidence>
<keyword evidence="3" id="KW-1185">Reference proteome</keyword>
<organism evidence="2 3">
    <name type="scientific">Lasiosphaeria hispida</name>
    <dbReference type="NCBI Taxonomy" id="260671"/>
    <lineage>
        <taxon>Eukaryota</taxon>
        <taxon>Fungi</taxon>
        <taxon>Dikarya</taxon>
        <taxon>Ascomycota</taxon>
        <taxon>Pezizomycotina</taxon>
        <taxon>Sordariomycetes</taxon>
        <taxon>Sordariomycetidae</taxon>
        <taxon>Sordariales</taxon>
        <taxon>Lasiosphaeriaceae</taxon>
        <taxon>Lasiosphaeria</taxon>
    </lineage>
</organism>
<sequence>MAIFKQVQVQTSQSRRNHGFLQKISSLALQRTALAPPQPSLSDNSGRFSEPSTRKLPSRSYTGLASQGSSRPSERDSNDDEMFDDPHEASESEESVPDSPPNHGSKWLPRSDHGPRFGISHEVHPPFLSKKRNADTPATRPLKRQRISPLVEIMSECSSFSSVGANTPGISTDSEDDGLAVVDRGGPWPCLVDLHDDPHTTKTQARCPQFTSSLKVRRHLIDCHRCMPFCPVCGEKFATQTECNAHIVERSCELTETLPTVDGLSEGQVDDLECLDWEEGMSGVKRYQMLWDVVFPGEQMPSVVLHGKM</sequence>
<accession>A0AAJ0HCI4</accession>
<dbReference type="AlphaFoldDB" id="A0AAJ0HCI4"/>
<dbReference type="Proteomes" id="UP001275084">
    <property type="component" value="Unassembled WGS sequence"/>
</dbReference>
<feature type="compositionally biased region" description="Polar residues" evidence="1">
    <location>
        <begin position="40"/>
        <end position="51"/>
    </location>
</feature>
<feature type="region of interest" description="Disordered" evidence="1">
    <location>
        <begin position="31"/>
        <end position="145"/>
    </location>
</feature>
<gene>
    <name evidence="2" type="ORF">B0T25DRAFT_293862</name>
</gene>
<feature type="compositionally biased region" description="Basic and acidic residues" evidence="1">
    <location>
        <begin position="109"/>
        <end position="124"/>
    </location>
</feature>
<reference evidence="2" key="1">
    <citation type="journal article" date="2023" name="Mol. Phylogenet. Evol.">
        <title>Genome-scale phylogeny and comparative genomics of the fungal order Sordariales.</title>
        <authorList>
            <person name="Hensen N."/>
            <person name="Bonometti L."/>
            <person name="Westerberg I."/>
            <person name="Brannstrom I.O."/>
            <person name="Guillou S."/>
            <person name="Cros-Aarteil S."/>
            <person name="Calhoun S."/>
            <person name="Haridas S."/>
            <person name="Kuo A."/>
            <person name="Mondo S."/>
            <person name="Pangilinan J."/>
            <person name="Riley R."/>
            <person name="LaButti K."/>
            <person name="Andreopoulos B."/>
            <person name="Lipzen A."/>
            <person name="Chen C."/>
            <person name="Yan M."/>
            <person name="Daum C."/>
            <person name="Ng V."/>
            <person name="Clum A."/>
            <person name="Steindorff A."/>
            <person name="Ohm R.A."/>
            <person name="Martin F."/>
            <person name="Silar P."/>
            <person name="Natvig D.O."/>
            <person name="Lalanne C."/>
            <person name="Gautier V."/>
            <person name="Ament-Velasquez S.L."/>
            <person name="Kruys A."/>
            <person name="Hutchinson M.I."/>
            <person name="Powell A.J."/>
            <person name="Barry K."/>
            <person name="Miller A.N."/>
            <person name="Grigoriev I.V."/>
            <person name="Debuchy R."/>
            <person name="Gladieux P."/>
            <person name="Hiltunen Thoren M."/>
            <person name="Johannesson H."/>
        </authorList>
    </citation>
    <scope>NUCLEOTIDE SEQUENCE</scope>
    <source>
        <strain evidence="2">CBS 955.72</strain>
    </source>
</reference>
<feature type="compositionally biased region" description="Polar residues" evidence="1">
    <location>
        <begin position="59"/>
        <end position="71"/>
    </location>
</feature>
<comment type="caution">
    <text evidence="2">The sequence shown here is derived from an EMBL/GenBank/DDBJ whole genome shotgun (WGS) entry which is preliminary data.</text>
</comment>
<dbReference type="EMBL" id="JAUIQD010000006">
    <property type="protein sequence ID" value="KAK3347068.1"/>
    <property type="molecule type" value="Genomic_DNA"/>
</dbReference>
<evidence type="ECO:0000313" key="3">
    <source>
        <dbReference type="Proteomes" id="UP001275084"/>
    </source>
</evidence>